<name>A0AAN6YGU6_9PEZI</name>
<feature type="compositionally biased region" description="Low complexity" evidence="1">
    <location>
        <begin position="259"/>
        <end position="283"/>
    </location>
</feature>
<feature type="compositionally biased region" description="Polar residues" evidence="1">
    <location>
        <begin position="467"/>
        <end position="476"/>
    </location>
</feature>
<keyword evidence="3" id="KW-1185">Reference proteome</keyword>
<feature type="compositionally biased region" description="Low complexity" evidence="1">
    <location>
        <begin position="443"/>
        <end position="453"/>
    </location>
</feature>
<feature type="compositionally biased region" description="Polar residues" evidence="1">
    <location>
        <begin position="430"/>
        <end position="442"/>
    </location>
</feature>
<dbReference type="InterPro" id="IPR018608">
    <property type="entry name" value="Gti1/Pac2"/>
</dbReference>
<evidence type="ECO:0000313" key="3">
    <source>
        <dbReference type="Proteomes" id="UP001301769"/>
    </source>
</evidence>
<dbReference type="AlphaFoldDB" id="A0AAN6YGU6"/>
<dbReference type="PANTHER" id="PTHR28027">
    <property type="entry name" value="TRANSCRIPTIONAL REGULATOR MIT1"/>
    <property type="match status" value="1"/>
</dbReference>
<dbReference type="GO" id="GO:0003677">
    <property type="term" value="F:DNA binding"/>
    <property type="evidence" value="ECO:0007669"/>
    <property type="project" value="TreeGrafter"/>
</dbReference>
<feature type="region of interest" description="Disordered" evidence="1">
    <location>
        <begin position="162"/>
        <end position="379"/>
    </location>
</feature>
<feature type="compositionally biased region" description="Low complexity" evidence="1">
    <location>
        <begin position="216"/>
        <end position="240"/>
    </location>
</feature>
<feature type="region of interest" description="Disordered" evidence="1">
    <location>
        <begin position="90"/>
        <end position="130"/>
    </location>
</feature>
<dbReference type="EMBL" id="MU858053">
    <property type="protein sequence ID" value="KAK4218340.1"/>
    <property type="molecule type" value="Genomic_DNA"/>
</dbReference>
<evidence type="ECO:0000313" key="2">
    <source>
        <dbReference type="EMBL" id="KAK4218340.1"/>
    </source>
</evidence>
<proteinExistence type="predicted"/>
<feature type="compositionally biased region" description="Low complexity" evidence="1">
    <location>
        <begin position="346"/>
        <end position="375"/>
    </location>
</feature>
<comment type="caution">
    <text evidence="2">The sequence shown here is derived from an EMBL/GenBank/DDBJ whole genome shotgun (WGS) entry which is preliminary data.</text>
</comment>
<feature type="compositionally biased region" description="Low complexity" evidence="1">
    <location>
        <begin position="485"/>
        <end position="500"/>
    </location>
</feature>
<dbReference type="PANTHER" id="PTHR28027:SF1">
    <property type="entry name" value="CAMP INDEPENDENT REGULATORY PROTEIN (AFU_ORTHOLOGUE AFUA_3G09640)"/>
    <property type="match status" value="1"/>
</dbReference>
<evidence type="ECO:0000256" key="1">
    <source>
        <dbReference type="SAM" id="MobiDB-lite"/>
    </source>
</evidence>
<organism evidence="2 3">
    <name type="scientific">Rhypophila decipiens</name>
    <dbReference type="NCBI Taxonomy" id="261697"/>
    <lineage>
        <taxon>Eukaryota</taxon>
        <taxon>Fungi</taxon>
        <taxon>Dikarya</taxon>
        <taxon>Ascomycota</taxon>
        <taxon>Pezizomycotina</taxon>
        <taxon>Sordariomycetes</taxon>
        <taxon>Sordariomycetidae</taxon>
        <taxon>Sordariales</taxon>
        <taxon>Naviculisporaceae</taxon>
        <taxon>Rhypophila</taxon>
    </lineage>
</organism>
<reference evidence="2" key="1">
    <citation type="journal article" date="2023" name="Mol. Phylogenet. Evol.">
        <title>Genome-scale phylogeny and comparative genomics of the fungal order Sordariales.</title>
        <authorList>
            <person name="Hensen N."/>
            <person name="Bonometti L."/>
            <person name="Westerberg I."/>
            <person name="Brannstrom I.O."/>
            <person name="Guillou S."/>
            <person name="Cros-Aarteil S."/>
            <person name="Calhoun S."/>
            <person name="Haridas S."/>
            <person name="Kuo A."/>
            <person name="Mondo S."/>
            <person name="Pangilinan J."/>
            <person name="Riley R."/>
            <person name="LaButti K."/>
            <person name="Andreopoulos B."/>
            <person name="Lipzen A."/>
            <person name="Chen C."/>
            <person name="Yan M."/>
            <person name="Daum C."/>
            <person name="Ng V."/>
            <person name="Clum A."/>
            <person name="Steindorff A."/>
            <person name="Ohm R.A."/>
            <person name="Martin F."/>
            <person name="Silar P."/>
            <person name="Natvig D.O."/>
            <person name="Lalanne C."/>
            <person name="Gautier V."/>
            <person name="Ament-Velasquez S.L."/>
            <person name="Kruys A."/>
            <person name="Hutchinson M.I."/>
            <person name="Powell A.J."/>
            <person name="Barry K."/>
            <person name="Miller A.N."/>
            <person name="Grigoriev I.V."/>
            <person name="Debuchy R."/>
            <person name="Gladieux P."/>
            <person name="Hiltunen Thoren M."/>
            <person name="Johannesson H."/>
        </authorList>
    </citation>
    <scope>NUCLEOTIDE SEQUENCE</scope>
    <source>
        <strain evidence="2">PSN293</strain>
    </source>
</reference>
<sequence length="542" mass="59161">MANHAPQLLETYHGSVKTPADAIKLFEACRIGMLPRVQRRLSEKERGLITSGSVFVWDEKEAGMRRWTDGKSWSASRVSGSFLTYREMEGKRSSGFGGGRRTAGRSPDSARGDSDENQDDGGEPEPEGYRYKQDGLMKQSYSLTTTQGQHLHLISYYRRSDTTLTEPTKDPNLRNVTPPSNLYKEPNLEPSGPAAMRSPMHHLPSYGPPPQPSNLQAYPPAYSQPPASYSQPSAAWSPSPVTTPTSYGPAHYSHPLPHPQYQHAQHPQHPQHSQHPQHPQHSQHPQHYHHPTLPPPQQHHAQPPSLTYSHGPVHHQYDRLPPPQQVGALHPTPGMSLPQPYPTLNQPRSPHQQYQQYQQQQQHHQQPTPSQHQQRIPSPRSALAAPLLPLTTADVPTPQQLQATARQAANMIDPELASRPRSGPLPALGQQPQITPSTTVSHPPQTRSTSPPRSKTPEGNGADGPSAGNSKVTVNSLLHPDSALPESGSSNSGVNGGNPSPKAPSPRTPSSSRGSVNGSSSRSGREMDARAIGALDKNICVK</sequence>
<feature type="compositionally biased region" description="Low complexity" evidence="1">
    <location>
        <begin position="508"/>
        <end position="522"/>
    </location>
</feature>
<reference evidence="2" key="2">
    <citation type="submission" date="2023-05" db="EMBL/GenBank/DDBJ databases">
        <authorList>
            <consortium name="Lawrence Berkeley National Laboratory"/>
            <person name="Steindorff A."/>
            <person name="Hensen N."/>
            <person name="Bonometti L."/>
            <person name="Westerberg I."/>
            <person name="Brannstrom I.O."/>
            <person name="Guillou S."/>
            <person name="Cros-Aarteil S."/>
            <person name="Calhoun S."/>
            <person name="Haridas S."/>
            <person name="Kuo A."/>
            <person name="Mondo S."/>
            <person name="Pangilinan J."/>
            <person name="Riley R."/>
            <person name="Labutti K."/>
            <person name="Andreopoulos B."/>
            <person name="Lipzen A."/>
            <person name="Chen C."/>
            <person name="Yanf M."/>
            <person name="Daum C."/>
            <person name="Ng V."/>
            <person name="Clum A."/>
            <person name="Ohm R."/>
            <person name="Martin F."/>
            <person name="Silar P."/>
            <person name="Natvig D."/>
            <person name="Lalanne C."/>
            <person name="Gautier V."/>
            <person name="Ament-Velasquez S.L."/>
            <person name="Kruys A."/>
            <person name="Hutchinson M.I."/>
            <person name="Powell A.J."/>
            <person name="Barry K."/>
            <person name="Miller A.N."/>
            <person name="Grigoriev I.V."/>
            <person name="Debuchy R."/>
            <person name="Gladieux P."/>
            <person name="Thoren M.H."/>
            <person name="Johannesson H."/>
        </authorList>
    </citation>
    <scope>NUCLEOTIDE SEQUENCE</scope>
    <source>
        <strain evidence="2">PSN293</strain>
    </source>
</reference>
<protein>
    <submittedName>
        <fullName evidence="2">Gti1/Pac2 family-domain-containing protein</fullName>
    </submittedName>
</protein>
<dbReference type="Proteomes" id="UP001301769">
    <property type="component" value="Unassembled WGS sequence"/>
</dbReference>
<dbReference type="Pfam" id="PF09729">
    <property type="entry name" value="Gti1_Pac2"/>
    <property type="match status" value="1"/>
</dbReference>
<accession>A0AAN6YGU6</accession>
<feature type="compositionally biased region" description="Acidic residues" evidence="1">
    <location>
        <begin position="115"/>
        <end position="126"/>
    </location>
</feature>
<gene>
    <name evidence="2" type="ORF">QBC37DRAFT_368955</name>
</gene>
<feature type="region of interest" description="Disordered" evidence="1">
    <location>
        <begin position="416"/>
        <end position="542"/>
    </location>
</feature>